<dbReference type="Proteomes" id="UP001165082">
    <property type="component" value="Unassembled WGS sequence"/>
</dbReference>
<protein>
    <submittedName>
        <fullName evidence="2">Uncharacterized protein</fullName>
    </submittedName>
</protein>
<dbReference type="SUPFAM" id="SSF53448">
    <property type="entry name" value="Nucleotide-diphospho-sugar transferases"/>
    <property type="match status" value="1"/>
</dbReference>
<proteinExistence type="predicted"/>
<accession>A0A9W7DPZ4</accession>
<organism evidence="2 3">
    <name type="scientific">Triparma retinervis</name>
    <dbReference type="NCBI Taxonomy" id="2557542"/>
    <lineage>
        <taxon>Eukaryota</taxon>
        <taxon>Sar</taxon>
        <taxon>Stramenopiles</taxon>
        <taxon>Ochrophyta</taxon>
        <taxon>Bolidophyceae</taxon>
        <taxon>Parmales</taxon>
        <taxon>Triparmaceae</taxon>
        <taxon>Triparma</taxon>
    </lineage>
</organism>
<feature type="compositionally biased region" description="Low complexity" evidence="1">
    <location>
        <begin position="33"/>
        <end position="45"/>
    </location>
</feature>
<dbReference type="AlphaFoldDB" id="A0A9W7DPZ4"/>
<keyword evidence="3" id="KW-1185">Reference proteome</keyword>
<reference evidence="2" key="1">
    <citation type="submission" date="2022-07" db="EMBL/GenBank/DDBJ databases">
        <title>Genome analysis of Parmales, a sister group of diatoms, reveals the evolutionary specialization of diatoms from phago-mixotrophs to photoautotrophs.</title>
        <authorList>
            <person name="Ban H."/>
            <person name="Sato S."/>
            <person name="Yoshikawa S."/>
            <person name="Kazumasa Y."/>
            <person name="Nakamura Y."/>
            <person name="Ichinomiya M."/>
            <person name="Saitoh K."/>
            <person name="Sato N."/>
            <person name="Blanc-Mathieu R."/>
            <person name="Endo H."/>
            <person name="Kuwata A."/>
            <person name="Ogata H."/>
        </authorList>
    </citation>
    <scope>NUCLEOTIDE SEQUENCE</scope>
</reference>
<sequence>MESFDFGVLCRRKGNNASAITAFTNYLNAPVSSSSPPSSIPQHPSGFPTSEAPPKLFLKEPQARFNLASSYADAKDFPSSVASFNELFRRVEESCDIQIMPVEPVDVEKAMAELEVMTAPTEAPTSCPPPPPSPWTASLKSTPAPIPAIIQASFSSLGSIHLKLNEPGAALRAIVLSMTISHPRAPEPADYYNMNIALRQLGHQNEATKLSWRLMGEAFERKGEKTPISPISPRPAPLPPHPATEDHATSQRSNPANIICVKYGKKYGPDYVNRLFAGVRRTTKNHSLSFFCLTDDAEGIHLSGTCSDDVNIIPLSPKPFKSSRRNPAGWWHKACLFNPTLKARFSESAAKNIYIDLDTVVVGDLGLIIDGVNFPDPAVRFATLNTDDMVNERRRDGLNTSVMVWENDDIFDDLYNHLDCHFDVVGKYIYKLDHWFEMMFFECKGGVGGCGGVKEYKRVKEEGTEGEGWREGVSLVTFPLHPKPHDCAEEDAWVKNFWLGGGGGSNRKKNTE</sequence>
<evidence type="ECO:0000313" key="3">
    <source>
        <dbReference type="Proteomes" id="UP001165082"/>
    </source>
</evidence>
<name>A0A9W7DPZ4_9STRA</name>
<feature type="region of interest" description="Disordered" evidence="1">
    <location>
        <begin position="223"/>
        <end position="252"/>
    </location>
</feature>
<dbReference type="OrthoDB" id="1658288at2759"/>
<feature type="compositionally biased region" description="Pro residues" evidence="1">
    <location>
        <begin position="230"/>
        <end position="242"/>
    </location>
</feature>
<evidence type="ECO:0000313" key="2">
    <source>
        <dbReference type="EMBL" id="GMH51874.1"/>
    </source>
</evidence>
<evidence type="ECO:0000256" key="1">
    <source>
        <dbReference type="SAM" id="MobiDB-lite"/>
    </source>
</evidence>
<gene>
    <name evidence="2" type="ORF">TrRE_jg7811</name>
</gene>
<dbReference type="InterPro" id="IPR029044">
    <property type="entry name" value="Nucleotide-diphossugar_trans"/>
</dbReference>
<feature type="region of interest" description="Disordered" evidence="1">
    <location>
        <begin position="33"/>
        <end position="53"/>
    </location>
</feature>
<comment type="caution">
    <text evidence="2">The sequence shown here is derived from an EMBL/GenBank/DDBJ whole genome shotgun (WGS) entry which is preliminary data.</text>
</comment>
<dbReference type="EMBL" id="BRXZ01003295">
    <property type="protein sequence ID" value="GMH51874.1"/>
    <property type="molecule type" value="Genomic_DNA"/>
</dbReference>